<dbReference type="SUPFAM" id="SSF49464">
    <property type="entry name" value="Carboxypeptidase regulatory domain-like"/>
    <property type="match status" value="1"/>
</dbReference>
<dbReference type="EMBL" id="QNUL01000033">
    <property type="protein sequence ID" value="REA56906.1"/>
    <property type="molecule type" value="Genomic_DNA"/>
</dbReference>
<accession>A0A3D8Y3Y9</accession>
<dbReference type="OrthoDB" id="5505971at2"/>
<evidence type="ECO:0000256" key="3">
    <source>
        <dbReference type="ARBA" id="ARBA00023237"/>
    </source>
</evidence>
<dbReference type="Proteomes" id="UP000256373">
    <property type="component" value="Unassembled WGS sequence"/>
</dbReference>
<feature type="domain" description="Secretin/TonB short N-terminal" evidence="4">
    <location>
        <begin position="38"/>
        <end position="88"/>
    </location>
</feature>
<proteinExistence type="predicted"/>
<name>A0A3D8Y3Y9_9BACT</name>
<gene>
    <name evidence="5" type="ORF">DSL64_25515</name>
</gene>
<reference evidence="5 6" key="1">
    <citation type="submission" date="2018-07" db="EMBL/GenBank/DDBJ databases">
        <title>Dyadobacter roseus sp. nov., isolated from rose rhizosphere soil.</title>
        <authorList>
            <person name="Chen L."/>
        </authorList>
    </citation>
    <scope>NUCLEOTIDE SEQUENCE [LARGE SCALE GENOMIC DNA]</scope>
    <source>
        <strain evidence="5 6">RS19</strain>
    </source>
</reference>
<evidence type="ECO:0000256" key="2">
    <source>
        <dbReference type="ARBA" id="ARBA00023136"/>
    </source>
</evidence>
<dbReference type="SMART" id="SM00965">
    <property type="entry name" value="STN"/>
    <property type="match status" value="1"/>
</dbReference>
<dbReference type="AlphaFoldDB" id="A0A3D8Y3Y9"/>
<dbReference type="GO" id="GO:0019867">
    <property type="term" value="C:outer membrane"/>
    <property type="evidence" value="ECO:0007669"/>
    <property type="project" value="InterPro"/>
</dbReference>
<keyword evidence="3" id="KW-0998">Cell outer membrane</keyword>
<evidence type="ECO:0000259" key="4">
    <source>
        <dbReference type="SMART" id="SM00965"/>
    </source>
</evidence>
<keyword evidence="6" id="KW-1185">Reference proteome</keyword>
<dbReference type="Pfam" id="PF07660">
    <property type="entry name" value="STN"/>
    <property type="match status" value="1"/>
</dbReference>
<keyword evidence="2" id="KW-0472">Membrane</keyword>
<comment type="caution">
    <text evidence="5">The sequence shown here is derived from an EMBL/GenBank/DDBJ whole genome shotgun (WGS) entry which is preliminary data.</text>
</comment>
<evidence type="ECO:0000313" key="5">
    <source>
        <dbReference type="EMBL" id="REA56906.1"/>
    </source>
</evidence>
<dbReference type="InterPro" id="IPR011662">
    <property type="entry name" value="Secretin/TonB_short_N"/>
</dbReference>
<organism evidence="5 6">
    <name type="scientific">Dyadobacter luteus</name>
    <dbReference type="NCBI Taxonomy" id="2259619"/>
    <lineage>
        <taxon>Bacteria</taxon>
        <taxon>Pseudomonadati</taxon>
        <taxon>Bacteroidota</taxon>
        <taxon>Cytophagia</taxon>
        <taxon>Cytophagales</taxon>
        <taxon>Spirosomataceae</taxon>
        <taxon>Dyadobacter</taxon>
    </lineage>
</organism>
<dbReference type="InterPro" id="IPR008969">
    <property type="entry name" value="CarboxyPept-like_regulatory"/>
</dbReference>
<sequence length="581" mass="64558">MSVKALYAQDFLEKKISIRISNQPIDQVLQRIGDLGGFSFSYSPDAVDVRKTVSITANNQSVREILNEIFKGKVVYKERRKYIILQSAPAEKEDALPENFNLNGYVIDEKTGEKLANASIYESVTLASTISNQYGFYKIRLPVSKTSLRLEVRKEDYIARSIPLPGRKDAYMPIGMNPDTLRPLEIQSLRINQRADSLHQLVTIPQYSYPKLDSTQIAEARRTDALRYENLKKTYITLQTEVQNAFASARQAINIRNITDTLHRPFQASVLPFLGTNGQLSGNVVNDISLNFLAGYSLGVNVFELGAFLNVVRGNVTGFQLAGIGNVVGNNVTGFQYGTMINLTLGNFTGFQGSNLINYTGRNFRGFQVAGVGNVVVGTLRGYQLGGIYNYAHTVESGHQIGAVNYANYSQTVPFGFFSFVRYGGYRRYEFGSNEFDRFSFNFKTGVSRFYNVFALGINGFSDQQQMGTIGYGLGTAQNLGKGWGLNIDLTANAVLFKGQEIDDVPAGLFRLSMSAEKKLGSRFAFFAGPSLNWYSASEPGHIDISDHLLRPTWLGKKPDNYAKSFGWVGIQAGIRFCNKM</sequence>
<evidence type="ECO:0000313" key="6">
    <source>
        <dbReference type="Proteomes" id="UP000256373"/>
    </source>
</evidence>
<protein>
    <recommendedName>
        <fullName evidence="4">Secretin/TonB short N-terminal domain-containing protein</fullName>
    </recommendedName>
</protein>
<keyword evidence="1" id="KW-0813">Transport</keyword>
<evidence type="ECO:0000256" key="1">
    <source>
        <dbReference type="ARBA" id="ARBA00022448"/>
    </source>
</evidence>